<feature type="domain" description="SANT" evidence="8">
    <location>
        <begin position="38"/>
        <end position="89"/>
    </location>
</feature>
<dbReference type="PANTHER" id="PTHR12802:SF155">
    <property type="entry name" value="DEUBIQUITINASE MYSM1"/>
    <property type="match status" value="1"/>
</dbReference>
<keyword evidence="3" id="KW-0238">DNA-binding</keyword>
<evidence type="ECO:0000259" key="7">
    <source>
        <dbReference type="PROSITE" id="PS50090"/>
    </source>
</evidence>
<feature type="domain" description="HTH myb-type" evidence="9">
    <location>
        <begin position="35"/>
        <end position="89"/>
    </location>
</feature>
<evidence type="ECO:0000256" key="1">
    <source>
        <dbReference type="ARBA" id="ARBA00004123"/>
    </source>
</evidence>
<dbReference type="PROSITE" id="PS51294">
    <property type="entry name" value="HTH_MYB"/>
    <property type="match status" value="1"/>
</dbReference>
<dbReference type="SUPFAM" id="SSF46689">
    <property type="entry name" value="Homeodomain-like"/>
    <property type="match status" value="1"/>
</dbReference>
<name>A0A835VEL4_VANPL</name>
<feature type="region of interest" description="Disordered" evidence="6">
    <location>
        <begin position="98"/>
        <end position="130"/>
    </location>
</feature>
<dbReference type="InterPro" id="IPR001005">
    <property type="entry name" value="SANT/Myb"/>
</dbReference>
<dbReference type="OrthoDB" id="118550at2759"/>
<keyword evidence="2" id="KW-0805">Transcription regulation</keyword>
<dbReference type="InterPro" id="IPR017930">
    <property type="entry name" value="Myb_dom"/>
</dbReference>
<comment type="subcellular location">
    <subcellularLocation>
        <location evidence="1">Nucleus</location>
    </subcellularLocation>
</comment>
<gene>
    <name evidence="10" type="ORF">HPP92_005134</name>
</gene>
<dbReference type="Gene3D" id="1.10.10.60">
    <property type="entry name" value="Homeodomain-like"/>
    <property type="match status" value="1"/>
</dbReference>
<dbReference type="NCBIfam" id="TIGR01557">
    <property type="entry name" value="myb_SHAQKYF"/>
    <property type="match status" value="1"/>
</dbReference>
<evidence type="ECO:0000313" key="11">
    <source>
        <dbReference type="Proteomes" id="UP000639772"/>
    </source>
</evidence>
<dbReference type="PROSITE" id="PS51293">
    <property type="entry name" value="SANT"/>
    <property type="match status" value="1"/>
</dbReference>
<evidence type="ECO:0000256" key="4">
    <source>
        <dbReference type="ARBA" id="ARBA00023163"/>
    </source>
</evidence>
<dbReference type="FunFam" id="1.10.10.60:FF:000023">
    <property type="entry name" value="protein REVEILLE 6 isoform X1"/>
    <property type="match status" value="1"/>
</dbReference>
<dbReference type="Proteomes" id="UP000639772">
    <property type="component" value="Unassembled WGS sequence"/>
</dbReference>
<dbReference type="CDD" id="cd00167">
    <property type="entry name" value="SANT"/>
    <property type="match status" value="1"/>
</dbReference>
<dbReference type="EMBL" id="JADCNM010000002">
    <property type="protein sequence ID" value="KAG0494140.1"/>
    <property type="molecule type" value="Genomic_DNA"/>
</dbReference>
<organism evidence="10 11">
    <name type="scientific">Vanilla planifolia</name>
    <name type="common">Vanilla</name>
    <dbReference type="NCBI Taxonomy" id="51239"/>
    <lineage>
        <taxon>Eukaryota</taxon>
        <taxon>Viridiplantae</taxon>
        <taxon>Streptophyta</taxon>
        <taxon>Embryophyta</taxon>
        <taxon>Tracheophyta</taxon>
        <taxon>Spermatophyta</taxon>
        <taxon>Magnoliopsida</taxon>
        <taxon>Liliopsida</taxon>
        <taxon>Asparagales</taxon>
        <taxon>Orchidaceae</taxon>
        <taxon>Vanilloideae</taxon>
        <taxon>Vanilleae</taxon>
        <taxon>Vanilla</taxon>
    </lineage>
</organism>
<dbReference type="SMART" id="SM00717">
    <property type="entry name" value="SANT"/>
    <property type="match status" value="1"/>
</dbReference>
<feature type="domain" description="Myb-like" evidence="7">
    <location>
        <begin position="35"/>
        <end position="85"/>
    </location>
</feature>
<dbReference type="Pfam" id="PF00249">
    <property type="entry name" value="Myb_DNA-binding"/>
    <property type="match status" value="1"/>
</dbReference>
<dbReference type="GO" id="GO:0003677">
    <property type="term" value="F:DNA binding"/>
    <property type="evidence" value="ECO:0007669"/>
    <property type="project" value="UniProtKB-KW"/>
</dbReference>
<evidence type="ECO:0000256" key="6">
    <source>
        <dbReference type="SAM" id="MobiDB-lite"/>
    </source>
</evidence>
<protein>
    <submittedName>
        <fullName evidence="10">Uncharacterized protein</fullName>
    </submittedName>
</protein>
<dbReference type="GO" id="GO:0010468">
    <property type="term" value="P:regulation of gene expression"/>
    <property type="evidence" value="ECO:0007669"/>
    <property type="project" value="UniProtKB-ARBA"/>
</dbReference>
<accession>A0A835VEL4</accession>
<keyword evidence="5" id="KW-0539">Nucleus</keyword>
<proteinExistence type="predicted"/>
<comment type="caution">
    <text evidence="10">The sequence shown here is derived from an EMBL/GenBank/DDBJ whole genome shotgun (WGS) entry which is preliminary data.</text>
</comment>
<evidence type="ECO:0000256" key="3">
    <source>
        <dbReference type="ARBA" id="ARBA00023125"/>
    </source>
</evidence>
<evidence type="ECO:0000313" key="10">
    <source>
        <dbReference type="EMBL" id="KAG0494140.1"/>
    </source>
</evidence>
<dbReference type="GO" id="GO:0005634">
    <property type="term" value="C:nucleus"/>
    <property type="evidence" value="ECO:0007669"/>
    <property type="project" value="UniProtKB-SubCell"/>
</dbReference>
<evidence type="ECO:0000259" key="9">
    <source>
        <dbReference type="PROSITE" id="PS51294"/>
    </source>
</evidence>
<dbReference type="AlphaFoldDB" id="A0A835VEL4"/>
<evidence type="ECO:0000256" key="2">
    <source>
        <dbReference type="ARBA" id="ARBA00023015"/>
    </source>
</evidence>
<evidence type="ECO:0000256" key="5">
    <source>
        <dbReference type="ARBA" id="ARBA00023242"/>
    </source>
</evidence>
<reference evidence="10 11" key="1">
    <citation type="journal article" date="2020" name="Nat. Food">
        <title>A phased Vanilla planifolia genome enables genetic improvement of flavour and production.</title>
        <authorList>
            <person name="Hasing T."/>
            <person name="Tang H."/>
            <person name="Brym M."/>
            <person name="Khazi F."/>
            <person name="Huang T."/>
            <person name="Chambers A.H."/>
        </authorList>
    </citation>
    <scope>NUCLEOTIDE SEQUENCE [LARGE SCALE GENOMIC DNA]</scope>
    <source>
        <tissue evidence="10">Leaf</tissue>
    </source>
</reference>
<dbReference type="InterPro" id="IPR017884">
    <property type="entry name" value="SANT_dom"/>
</dbReference>
<dbReference type="PROSITE" id="PS50090">
    <property type="entry name" value="MYB_LIKE"/>
    <property type="match status" value="1"/>
</dbReference>
<feature type="compositionally biased region" description="Basic residues" evidence="6">
    <location>
        <begin position="109"/>
        <end position="119"/>
    </location>
</feature>
<evidence type="ECO:0000259" key="8">
    <source>
        <dbReference type="PROSITE" id="PS51293"/>
    </source>
</evidence>
<keyword evidence="4" id="KW-0804">Transcription</keyword>
<dbReference type="InterPro" id="IPR009057">
    <property type="entry name" value="Homeodomain-like_sf"/>
</dbReference>
<sequence length="433" mass="47864">MCVDMGKAPSTNCLHLMKEADSASERIIKVRKPYTITKQRERWTEEEHNKFLEALKLYGRAWRRIEEHVGSKTTIQIRSHAQKFFSKVTRESMGDSSGIVNAMEIPPPRPKKKPSHPYPRKLCNPSSNKDPAVGWPLLPCTPNVSNSVQETKSPTSVLSAVGSDTIRTTASNTPKTCMSPASSAGRSCMVEEIPSEQESGFKSCFESAEDMPMMEQVFSNEDTISSKDDSTKEKVSSLKLFGKIVTLTELQQQCLSDKNALEYKKSFSDIREKKSLDSYLCTDNSGGDSCSGGMLHDISSAEANMVLIPCWWSLYGRMPFPFSSPMSTIFDQSQSSHSIDGQFVDLEKTAVESFQTGCSMNDVGSSATYSKSGYVQPNNGRQKSSLQWKQSKNSAFSKLRPTSNSTRGFVPYKRCGVEKKLSVVKVACGKGGN</sequence>
<dbReference type="InterPro" id="IPR006447">
    <property type="entry name" value="Myb_dom_plants"/>
</dbReference>
<dbReference type="PANTHER" id="PTHR12802">
    <property type="entry name" value="SWI/SNF COMPLEX-RELATED"/>
    <property type="match status" value="1"/>
</dbReference>